<dbReference type="GO" id="GO:0043565">
    <property type="term" value="F:sequence-specific DNA binding"/>
    <property type="evidence" value="ECO:0007669"/>
    <property type="project" value="InterPro"/>
</dbReference>
<dbReference type="Proteomes" id="UP000254263">
    <property type="component" value="Unassembled WGS sequence"/>
</dbReference>
<dbReference type="InterPro" id="IPR009057">
    <property type="entry name" value="Homeodomain-like_sf"/>
</dbReference>
<keyword evidence="2" id="KW-0238">DNA-binding</keyword>
<evidence type="ECO:0000259" key="4">
    <source>
        <dbReference type="PROSITE" id="PS01124"/>
    </source>
</evidence>
<sequence length="310" mass="36180">MVKREIETEISPIDIDADLLFAEWYPAHQVANSLHSPPEIGTIAANSSFVFDIDYFYCLIFILNGKGEFSAFENEALCIEENQMLLLPMGKLFKFTARDCPVTFLTIKFRPSINLCMGSCPRSMETANRQYARSARKKSEDKITSLYLNEGIDLWLKQMLYYIERNPNAMPVFEIKLRELFYILRISIPVKKRDEFLASYHCHNLGFRAFVFRHHLDCRTVEELAAMMKLSISTVKRLFLEEFGVSPLKWMHEQKARFIYRDLADGDLTLQQIADRYYFSSISYLCVFCRKAFGTTPLKIRQKLNIEEAD</sequence>
<reference evidence="5 6" key="1">
    <citation type="submission" date="2018-06" db="EMBL/GenBank/DDBJ databases">
        <authorList>
            <consortium name="Pathogen Informatics"/>
            <person name="Doyle S."/>
        </authorList>
    </citation>
    <scope>NUCLEOTIDE SEQUENCE [LARGE SCALE GENOMIC DNA]</scope>
    <source>
        <strain evidence="5 6">NCTC13100</strain>
    </source>
</reference>
<name>A0A379DIG8_9PORP</name>
<proteinExistence type="predicted"/>
<dbReference type="InterPro" id="IPR018060">
    <property type="entry name" value="HTH_AraC"/>
</dbReference>
<evidence type="ECO:0000256" key="1">
    <source>
        <dbReference type="ARBA" id="ARBA00023015"/>
    </source>
</evidence>
<dbReference type="RefSeq" id="WP_018360686.1">
    <property type="nucleotide sequence ID" value="NZ_UGTI01000001.1"/>
</dbReference>
<dbReference type="EMBL" id="UGTI01000001">
    <property type="protein sequence ID" value="SUB77797.1"/>
    <property type="molecule type" value="Genomic_DNA"/>
</dbReference>
<keyword evidence="3" id="KW-0804">Transcription</keyword>
<gene>
    <name evidence="5" type="ORF">NCTC13100_00937</name>
</gene>
<dbReference type="AlphaFoldDB" id="A0A379DIG8"/>
<feature type="domain" description="HTH araC/xylS-type" evidence="4">
    <location>
        <begin position="220"/>
        <end position="303"/>
    </location>
</feature>
<dbReference type="SMART" id="SM00342">
    <property type="entry name" value="HTH_ARAC"/>
    <property type="match status" value="1"/>
</dbReference>
<dbReference type="PROSITE" id="PS01124">
    <property type="entry name" value="HTH_ARAC_FAMILY_2"/>
    <property type="match status" value="1"/>
</dbReference>
<organism evidence="5 6">
    <name type="scientific">Porphyromonas macacae</name>
    <dbReference type="NCBI Taxonomy" id="28115"/>
    <lineage>
        <taxon>Bacteria</taxon>
        <taxon>Pseudomonadati</taxon>
        <taxon>Bacteroidota</taxon>
        <taxon>Bacteroidia</taxon>
        <taxon>Bacteroidales</taxon>
        <taxon>Porphyromonadaceae</taxon>
        <taxon>Porphyromonas</taxon>
    </lineage>
</organism>
<accession>A0A379DIG8</accession>
<evidence type="ECO:0000256" key="2">
    <source>
        <dbReference type="ARBA" id="ARBA00023125"/>
    </source>
</evidence>
<dbReference type="Gene3D" id="1.10.10.60">
    <property type="entry name" value="Homeodomain-like"/>
    <property type="match status" value="1"/>
</dbReference>
<evidence type="ECO:0000256" key="3">
    <source>
        <dbReference type="ARBA" id="ARBA00023163"/>
    </source>
</evidence>
<evidence type="ECO:0000313" key="6">
    <source>
        <dbReference type="Proteomes" id="UP000254263"/>
    </source>
</evidence>
<dbReference type="GO" id="GO:0003700">
    <property type="term" value="F:DNA-binding transcription factor activity"/>
    <property type="evidence" value="ECO:0007669"/>
    <property type="project" value="InterPro"/>
</dbReference>
<keyword evidence="1" id="KW-0805">Transcription regulation</keyword>
<dbReference type="SUPFAM" id="SSF51215">
    <property type="entry name" value="Regulatory protein AraC"/>
    <property type="match status" value="1"/>
</dbReference>
<dbReference type="SUPFAM" id="SSF46689">
    <property type="entry name" value="Homeodomain-like"/>
    <property type="match status" value="1"/>
</dbReference>
<evidence type="ECO:0000313" key="5">
    <source>
        <dbReference type="EMBL" id="SUB77797.1"/>
    </source>
</evidence>
<dbReference type="InterPro" id="IPR037923">
    <property type="entry name" value="HTH-like"/>
</dbReference>
<protein>
    <submittedName>
        <fullName evidence="5">Transcriptional activator FtrA</fullName>
    </submittedName>
</protein>
<dbReference type="Pfam" id="PF12833">
    <property type="entry name" value="HTH_18"/>
    <property type="match status" value="1"/>
</dbReference>
<dbReference type="PANTHER" id="PTHR43280">
    <property type="entry name" value="ARAC-FAMILY TRANSCRIPTIONAL REGULATOR"/>
    <property type="match status" value="1"/>
</dbReference>
<dbReference type="PANTHER" id="PTHR43280:SF2">
    <property type="entry name" value="HTH-TYPE TRANSCRIPTIONAL REGULATOR EXSA"/>
    <property type="match status" value="1"/>
</dbReference>